<gene>
    <name evidence="2" type="ORF">PDIGIT_LOCUS1179</name>
</gene>
<keyword evidence="3" id="KW-1185">Reference proteome</keyword>
<reference evidence="2" key="1">
    <citation type="submission" date="2023-01" db="EMBL/GenBank/DDBJ databases">
        <authorList>
            <person name="Van Ghelder C."/>
            <person name="Rancurel C."/>
        </authorList>
    </citation>
    <scope>NUCLEOTIDE SEQUENCE</scope>
    <source>
        <strain evidence="2">CNCM I-4278</strain>
    </source>
</reference>
<feature type="compositionally biased region" description="Basic residues" evidence="1">
    <location>
        <begin position="180"/>
        <end position="191"/>
    </location>
</feature>
<evidence type="ECO:0000313" key="2">
    <source>
        <dbReference type="EMBL" id="CAI6256593.1"/>
    </source>
</evidence>
<organism evidence="2 3">
    <name type="scientific">Periconia digitata</name>
    <dbReference type="NCBI Taxonomy" id="1303443"/>
    <lineage>
        <taxon>Eukaryota</taxon>
        <taxon>Fungi</taxon>
        <taxon>Dikarya</taxon>
        <taxon>Ascomycota</taxon>
        <taxon>Pezizomycotina</taxon>
        <taxon>Dothideomycetes</taxon>
        <taxon>Pleosporomycetidae</taxon>
        <taxon>Pleosporales</taxon>
        <taxon>Massarineae</taxon>
        <taxon>Periconiaceae</taxon>
        <taxon>Periconia</taxon>
    </lineage>
</organism>
<dbReference type="EMBL" id="CAOQHR010000001">
    <property type="protein sequence ID" value="CAI6256593.1"/>
    <property type="molecule type" value="Genomic_DNA"/>
</dbReference>
<proteinExistence type="predicted"/>
<protein>
    <submittedName>
        <fullName evidence="2">Uncharacterized protein</fullName>
    </submittedName>
</protein>
<feature type="region of interest" description="Disordered" evidence="1">
    <location>
        <begin position="168"/>
        <end position="234"/>
    </location>
</feature>
<dbReference type="AlphaFoldDB" id="A0A9W4U305"/>
<evidence type="ECO:0000313" key="3">
    <source>
        <dbReference type="Proteomes" id="UP001152607"/>
    </source>
</evidence>
<dbReference type="Proteomes" id="UP001152607">
    <property type="component" value="Unassembled WGS sequence"/>
</dbReference>
<comment type="caution">
    <text evidence="2">The sequence shown here is derived from an EMBL/GenBank/DDBJ whole genome shotgun (WGS) entry which is preliminary data.</text>
</comment>
<accession>A0A9W4U305</accession>
<name>A0A9W4U305_9PLEO</name>
<sequence length="338" mass="38014">MSAIQRYFRGGTAANHLLPSVLSQASGKHTSLTFSVVAGERLLLSYSPHLNSPHHLLRLSILDSQSSTLFILHLLQILPLLIHDSRVDTMTNNYGWDQCEPIVKSVEGKQLRVGFKSQPIMVFEKNKQIKKDCIDVNFSPDYIWGHKLDKTSIDAWSKSYLVAWNDKHNITPPQPAKKTPANKKKATKKNKPTTTARKSAPTSAVSTTSTSSTWSISSASSTNSTNSTRSTGSTTKAAAFNDLCKGEEIPERDLSSIGLWMQKNLGFAAQPPNTLVRQMSDLVRETQTPFYMCMDFIEWGEKNTIIRKRKREDEALEEVERQYKKRWGSWWAEAGIPL</sequence>
<evidence type="ECO:0000256" key="1">
    <source>
        <dbReference type="SAM" id="MobiDB-lite"/>
    </source>
</evidence>
<feature type="compositionally biased region" description="Low complexity" evidence="1">
    <location>
        <begin position="192"/>
        <end position="234"/>
    </location>
</feature>